<protein>
    <submittedName>
        <fullName evidence="1">Uncharacterized protein</fullName>
    </submittedName>
</protein>
<dbReference type="EMBL" id="KN880525">
    <property type="protein sequence ID" value="KIY67455.1"/>
    <property type="molecule type" value="Genomic_DNA"/>
</dbReference>
<proteinExistence type="predicted"/>
<sequence>MDSALTPPFRVQPVSDDSISAKAAQKKIDAFLVDFQSRTLAPSTTGNSAVTHQLKNLRDALEGERKKKKDA</sequence>
<gene>
    <name evidence="1" type="ORF">CYLTODRAFT_353159</name>
</gene>
<dbReference type="AlphaFoldDB" id="A0A0D7BB28"/>
<evidence type="ECO:0000313" key="1">
    <source>
        <dbReference type="EMBL" id="KIY67455.1"/>
    </source>
</evidence>
<dbReference type="OrthoDB" id="3017409at2759"/>
<accession>A0A0D7BB28</accession>
<dbReference type="Proteomes" id="UP000054007">
    <property type="component" value="Unassembled WGS sequence"/>
</dbReference>
<reference evidence="1 2" key="1">
    <citation type="journal article" date="2015" name="Fungal Genet. Biol.">
        <title>Evolution of novel wood decay mechanisms in Agaricales revealed by the genome sequences of Fistulina hepatica and Cylindrobasidium torrendii.</title>
        <authorList>
            <person name="Floudas D."/>
            <person name="Held B.W."/>
            <person name="Riley R."/>
            <person name="Nagy L.G."/>
            <person name="Koehler G."/>
            <person name="Ransdell A.S."/>
            <person name="Younus H."/>
            <person name="Chow J."/>
            <person name="Chiniquy J."/>
            <person name="Lipzen A."/>
            <person name="Tritt A."/>
            <person name="Sun H."/>
            <person name="Haridas S."/>
            <person name="LaButti K."/>
            <person name="Ohm R.A."/>
            <person name="Kues U."/>
            <person name="Blanchette R.A."/>
            <person name="Grigoriev I.V."/>
            <person name="Minto R.E."/>
            <person name="Hibbett D.S."/>
        </authorList>
    </citation>
    <scope>NUCLEOTIDE SEQUENCE [LARGE SCALE GENOMIC DNA]</scope>
    <source>
        <strain evidence="1 2">FP15055 ss-10</strain>
    </source>
</reference>
<evidence type="ECO:0000313" key="2">
    <source>
        <dbReference type="Proteomes" id="UP000054007"/>
    </source>
</evidence>
<keyword evidence="2" id="KW-1185">Reference proteome</keyword>
<organism evidence="1 2">
    <name type="scientific">Cylindrobasidium torrendii FP15055 ss-10</name>
    <dbReference type="NCBI Taxonomy" id="1314674"/>
    <lineage>
        <taxon>Eukaryota</taxon>
        <taxon>Fungi</taxon>
        <taxon>Dikarya</taxon>
        <taxon>Basidiomycota</taxon>
        <taxon>Agaricomycotina</taxon>
        <taxon>Agaricomycetes</taxon>
        <taxon>Agaricomycetidae</taxon>
        <taxon>Agaricales</taxon>
        <taxon>Marasmiineae</taxon>
        <taxon>Physalacriaceae</taxon>
        <taxon>Cylindrobasidium</taxon>
    </lineage>
</organism>
<name>A0A0D7BB28_9AGAR</name>